<dbReference type="Gene3D" id="3.40.50.300">
    <property type="entry name" value="P-loop containing nucleotide triphosphate hydrolases"/>
    <property type="match status" value="3"/>
</dbReference>
<evidence type="ECO:0000256" key="2">
    <source>
        <dbReference type="ARBA" id="ARBA00022741"/>
    </source>
</evidence>
<dbReference type="Gene3D" id="1.10.10.1020">
    <property type="entry name" value="RecBCD complex, subunit RecD, N-terminal domain"/>
    <property type="match status" value="1"/>
</dbReference>
<evidence type="ECO:0000259" key="12">
    <source>
        <dbReference type="Pfam" id="PF13538"/>
    </source>
</evidence>
<dbReference type="CDD" id="cd17933">
    <property type="entry name" value="DEXSc_RecD-like"/>
    <property type="match status" value="1"/>
</dbReference>
<dbReference type="Pfam" id="PF21185">
    <property type="entry name" value="RecD_N"/>
    <property type="match status" value="1"/>
</dbReference>
<dbReference type="EC" id="5.6.2.3" evidence="11"/>
<dbReference type="EMBL" id="AE017340">
    <property type="protein sequence ID" value="AAV83362.1"/>
    <property type="molecule type" value="Genomic_DNA"/>
</dbReference>
<keyword evidence="6 11" id="KW-0269">Exonuclease</keyword>
<sequence length="647" mass="71554">MTEVTSNTLFDALREWRDAGWIRSIDLAFVEFLQQAGETRSEVLLAALCASHEAGRGHTCIDIKALQNEPESVLNLPPENRYSPNCVNPSELFRQFGTDVEAALIQSHCVDVDGKGNQPLVLSDGKLYLRRYWQYEAFIENDLQARMSDRPVTNDDLLKSTLAKLFDKPDGDKAEEINWQRVACANTVRNRFSVITGGPGTGKTYTVVRLLTALQHQTLFLGLPPLRVSLAAPTGKAAARLTESIESELNRLRGDAKLATLKDALDAIKPEGKTLHRLLGVKPNSRAFKHHADNPLRTDVVIVDEASMIDIEMMTALLKATPKNARLVLIGDKDQLASVEAGAVLGNLCEGADQGHYHTETAQWLQHVADTPVLPAELIDNNGEQRLQHVVKFRKSYRFHGPIADLANAINRQDNAATKQELEKAKVADEDYPVSLYEVSSLDDPAFEALVKRNLTTSGSLTLHVRNNADTNSNVTKTANAEDINKLAQEALQNLSNFQILTALREGPWGVKAVNQKVGEILGVNANTWYEGRPVMVTKNDYGLKLNNGDIGLTFKDPEHGHLRVAFPDQTNKSENKGVRWVLPSRLTHIETVYAMTVHKSQGSEFKHTVMVLPDHDSPVLSKELLYTGITRAKERLSLVGSGLKVI</sequence>
<comment type="similarity">
    <text evidence="11">Belongs to the RecD family.</text>
</comment>
<evidence type="ECO:0000256" key="4">
    <source>
        <dbReference type="ARBA" id="ARBA00022801"/>
    </source>
</evidence>
<keyword evidence="10 11" id="KW-0413">Isomerase</keyword>
<evidence type="ECO:0000256" key="1">
    <source>
        <dbReference type="ARBA" id="ARBA00022722"/>
    </source>
</evidence>
<dbReference type="Pfam" id="PF13538">
    <property type="entry name" value="UvrD_C_2"/>
    <property type="match status" value="1"/>
</dbReference>
<dbReference type="eggNOG" id="COG0507">
    <property type="taxonomic scope" value="Bacteria"/>
</dbReference>
<dbReference type="InterPro" id="IPR049550">
    <property type="entry name" value="RecD_N"/>
</dbReference>
<dbReference type="InterPro" id="IPR050534">
    <property type="entry name" value="Coronavir_polyprotein_1ab"/>
</dbReference>
<organism evidence="14 15">
    <name type="scientific">Idiomarina loihiensis (strain ATCC BAA-735 / DSM 15497 / L2-TR)</name>
    <dbReference type="NCBI Taxonomy" id="283942"/>
    <lineage>
        <taxon>Bacteria</taxon>
        <taxon>Pseudomonadati</taxon>
        <taxon>Pseudomonadota</taxon>
        <taxon>Gammaproteobacteria</taxon>
        <taxon>Alteromonadales</taxon>
        <taxon>Idiomarinaceae</taxon>
        <taxon>Idiomarina</taxon>
    </lineage>
</organism>
<evidence type="ECO:0000256" key="8">
    <source>
        <dbReference type="ARBA" id="ARBA00023125"/>
    </source>
</evidence>
<keyword evidence="8 11" id="KW-0238">DNA-binding</keyword>
<keyword evidence="7 11" id="KW-0067">ATP-binding</keyword>
<evidence type="ECO:0000256" key="5">
    <source>
        <dbReference type="ARBA" id="ARBA00022806"/>
    </source>
</evidence>
<evidence type="ECO:0000313" key="14">
    <source>
        <dbReference type="EMBL" id="AAV83362.1"/>
    </source>
</evidence>
<dbReference type="InterPro" id="IPR027785">
    <property type="entry name" value="UvrD-like_helicase_C"/>
</dbReference>
<dbReference type="PANTHER" id="PTHR43788">
    <property type="entry name" value="DNA2/NAM7 HELICASE FAMILY MEMBER"/>
    <property type="match status" value="1"/>
</dbReference>
<dbReference type="SUPFAM" id="SSF52540">
    <property type="entry name" value="P-loop containing nucleoside triphosphate hydrolases"/>
    <property type="match status" value="1"/>
</dbReference>
<dbReference type="GO" id="GO:0043139">
    <property type="term" value="F:5'-3' DNA helicase activity"/>
    <property type="evidence" value="ECO:0007669"/>
    <property type="project" value="UniProtKB-UniRule"/>
</dbReference>
<evidence type="ECO:0000313" key="15">
    <source>
        <dbReference type="Proteomes" id="UP000001171"/>
    </source>
</evidence>
<dbReference type="InterPro" id="IPR041851">
    <property type="entry name" value="RecD_N_sf"/>
</dbReference>
<dbReference type="CDD" id="cd18809">
    <property type="entry name" value="SF1_C_RecD"/>
    <property type="match status" value="1"/>
</dbReference>
<feature type="domain" description="UvrD-like helicase C-terminal" evidence="12">
    <location>
        <begin position="593"/>
        <end position="640"/>
    </location>
</feature>
<dbReference type="STRING" id="283942.IL2530"/>
<feature type="domain" description="RecBCD enzyme subunit RecD N-terminal" evidence="13">
    <location>
        <begin position="19"/>
        <end position="128"/>
    </location>
</feature>
<evidence type="ECO:0000256" key="6">
    <source>
        <dbReference type="ARBA" id="ARBA00022839"/>
    </source>
</evidence>
<evidence type="ECO:0000256" key="9">
    <source>
        <dbReference type="ARBA" id="ARBA00023204"/>
    </source>
</evidence>
<dbReference type="GeneID" id="41337724"/>
<dbReference type="GO" id="GO:0017116">
    <property type="term" value="F:single-stranded DNA helicase activity"/>
    <property type="evidence" value="ECO:0007669"/>
    <property type="project" value="TreeGrafter"/>
</dbReference>
<proteinExistence type="inferred from homology"/>
<dbReference type="OrthoDB" id="9803432at2"/>
<dbReference type="GO" id="GO:0003677">
    <property type="term" value="F:DNA binding"/>
    <property type="evidence" value="ECO:0007669"/>
    <property type="project" value="UniProtKB-UniRule"/>
</dbReference>
<comment type="catalytic activity">
    <reaction evidence="11">
        <text>ATP + H2O = ADP + phosphate + H(+)</text>
        <dbReference type="Rhea" id="RHEA:13065"/>
        <dbReference type="ChEBI" id="CHEBI:15377"/>
        <dbReference type="ChEBI" id="CHEBI:15378"/>
        <dbReference type="ChEBI" id="CHEBI:30616"/>
        <dbReference type="ChEBI" id="CHEBI:43474"/>
        <dbReference type="ChEBI" id="CHEBI:456216"/>
        <dbReference type="EC" id="5.6.2.3"/>
    </reaction>
</comment>
<evidence type="ECO:0000256" key="11">
    <source>
        <dbReference type="HAMAP-Rule" id="MF_01487"/>
    </source>
</evidence>
<dbReference type="InterPro" id="IPR027417">
    <property type="entry name" value="P-loop_NTPase"/>
</dbReference>
<dbReference type="InterPro" id="IPR006344">
    <property type="entry name" value="RecD"/>
</dbReference>
<dbReference type="GO" id="GO:0016887">
    <property type="term" value="F:ATP hydrolysis activity"/>
    <property type="evidence" value="ECO:0007669"/>
    <property type="project" value="RHEA"/>
</dbReference>
<gene>
    <name evidence="11 14" type="primary">recD</name>
    <name evidence="14" type="ordered locus">IL2530</name>
</gene>
<evidence type="ECO:0000256" key="10">
    <source>
        <dbReference type="ARBA" id="ARBA00023235"/>
    </source>
</evidence>
<keyword evidence="4 11" id="KW-0378">Hydrolase</keyword>
<keyword evidence="5 11" id="KW-0347">Helicase</keyword>
<keyword evidence="9 11" id="KW-0234">DNA repair</keyword>
<dbReference type="HAMAP" id="MF_01487">
    <property type="entry name" value="RecD"/>
    <property type="match status" value="1"/>
</dbReference>
<feature type="binding site" evidence="11">
    <location>
        <begin position="197"/>
        <end position="204"/>
    </location>
    <ligand>
        <name>ATP</name>
        <dbReference type="ChEBI" id="CHEBI:30616"/>
    </ligand>
</feature>
<evidence type="ECO:0000256" key="3">
    <source>
        <dbReference type="ARBA" id="ARBA00022763"/>
    </source>
</evidence>
<comment type="miscellaneous">
    <text evidence="11">In the RecBCD complex, RecB has a slow 3'-5' helicase, an exonuclease activity and loads RecA onto ssDNA, RecD has a fast 5'-3' helicase activity, while RecC stimulates the ATPase and processivity of the RecB helicase and contributes to recognition of the Chi site.</text>
</comment>
<accession>Q5QUQ9</accession>
<evidence type="ECO:0000259" key="13">
    <source>
        <dbReference type="Pfam" id="PF21185"/>
    </source>
</evidence>
<keyword evidence="15" id="KW-1185">Reference proteome</keyword>
<dbReference type="GO" id="GO:0005524">
    <property type="term" value="F:ATP binding"/>
    <property type="evidence" value="ECO:0007669"/>
    <property type="project" value="UniProtKB-UniRule"/>
</dbReference>
<dbReference type="NCBIfam" id="TIGR01447">
    <property type="entry name" value="recD"/>
    <property type="match status" value="1"/>
</dbReference>
<dbReference type="PANTHER" id="PTHR43788:SF6">
    <property type="entry name" value="DNA HELICASE B"/>
    <property type="match status" value="1"/>
</dbReference>
<keyword evidence="3 11" id="KW-0227">DNA damage</keyword>
<name>Q5QUQ9_IDILO</name>
<keyword evidence="2 11" id="KW-0547">Nucleotide-binding</keyword>
<reference evidence="14 15" key="1">
    <citation type="journal article" date="2004" name="Proc. Natl. Acad. Sci. U.S.A.">
        <title>Genome sequence of the deep-sea gamma-proteobacterium Idiomarina loihiensis reveals amino acid fermentation as a source of carbon and energy.</title>
        <authorList>
            <person name="Hou S."/>
            <person name="Saw J.H."/>
            <person name="Lee K.S."/>
            <person name="Freitas T.A."/>
            <person name="Belisle C."/>
            <person name="Kawarabayasi Y."/>
            <person name="Donachie S.P."/>
            <person name="Pikina A."/>
            <person name="Galperin M.Y."/>
            <person name="Koonin E.V."/>
            <person name="Makarova K.S."/>
            <person name="Omelchenko M.V."/>
            <person name="Sorokin A."/>
            <person name="Wolf Y.I."/>
            <person name="Li Q.X."/>
            <person name="Keum Y.S."/>
            <person name="Campbell S."/>
            <person name="Denery J."/>
            <person name="Aizawa S."/>
            <person name="Shibata S."/>
            <person name="Malahoff A."/>
            <person name="Alam M."/>
        </authorList>
    </citation>
    <scope>NUCLEOTIDE SEQUENCE [LARGE SCALE GENOMIC DNA]</scope>
    <source>
        <strain evidence="15">ATCC BAA-735 / DSM 15497 / L2-TR</strain>
    </source>
</reference>
<dbReference type="HOGENOM" id="CLU_007524_1_2_6"/>
<dbReference type="Proteomes" id="UP000001171">
    <property type="component" value="Chromosome"/>
</dbReference>
<comment type="subunit">
    <text evidence="11">Heterotrimer of RecB, RecC and RecD. All subunits contribute to DNA-binding.</text>
</comment>
<dbReference type="GO" id="GO:0000724">
    <property type="term" value="P:double-strand break repair via homologous recombination"/>
    <property type="evidence" value="ECO:0007669"/>
    <property type="project" value="UniProtKB-UniRule"/>
</dbReference>
<dbReference type="RefSeq" id="WP_011235754.1">
    <property type="nucleotide sequence ID" value="NC_006512.1"/>
</dbReference>
<keyword evidence="1 11" id="KW-0540">Nuclease</keyword>
<protein>
    <recommendedName>
        <fullName evidence="11">RecBCD enzyme subunit RecD</fullName>
        <ecNumber evidence="11">5.6.2.3</ecNumber>
    </recommendedName>
    <alternativeName>
        <fullName evidence="11">DNA 5'-3' helicase subunit RecD</fullName>
    </alternativeName>
    <alternativeName>
        <fullName evidence="11">Exonuclease V subunit RecD</fullName>
        <shortName evidence="11">ExoV subunit RecD</shortName>
    </alternativeName>
    <alternativeName>
        <fullName evidence="11">Helicase/nuclease RecBCD subunit RecD</fullName>
    </alternativeName>
</protein>
<dbReference type="Pfam" id="PF13245">
    <property type="entry name" value="AAA_19"/>
    <property type="match status" value="1"/>
</dbReference>
<dbReference type="GO" id="GO:0008854">
    <property type="term" value="F:exodeoxyribonuclease V activity"/>
    <property type="evidence" value="ECO:0007669"/>
    <property type="project" value="InterPro"/>
</dbReference>
<dbReference type="KEGG" id="ilo:IL2530"/>
<dbReference type="AlphaFoldDB" id="Q5QUQ9"/>
<comment type="function">
    <text evidence="11">A helicase/nuclease that prepares dsDNA breaks (DSB) for recombinational DNA repair. Binds to DSBs and unwinds DNA via a highly rapid and processive ATP-dependent bidirectional helicase activity. Unwinds dsDNA until it encounters a Chi (crossover hotspot instigator) sequence from the 3' direction. Cuts ssDNA a few nucleotides 3' to the Chi site. The properties and activities of the enzyme are changed at Chi. The Chi-altered holoenzyme produces a long 3'-ssDNA overhang and facilitates RecA-binding to the ssDNA for homologous DNA recombination and repair. Holoenzyme degrades any linearized DNA that is unable to undergo homologous recombination. In the holoenzyme this subunit has ssDNA-dependent ATPase and 5'-3' helicase activity. When added to pre-assembled RecBC greatly stimulates nuclease activity and augments holoenzyme processivity. Negatively regulates the RecA-loading ability of RecBCD.</text>
</comment>
<evidence type="ECO:0000256" key="7">
    <source>
        <dbReference type="ARBA" id="ARBA00022840"/>
    </source>
</evidence>
<dbReference type="GO" id="GO:0009338">
    <property type="term" value="C:exodeoxyribonuclease V complex"/>
    <property type="evidence" value="ECO:0007669"/>
    <property type="project" value="InterPro"/>
</dbReference>